<dbReference type="GO" id="GO:0005657">
    <property type="term" value="C:replication fork"/>
    <property type="evidence" value="ECO:0007669"/>
    <property type="project" value="TreeGrafter"/>
</dbReference>
<dbReference type="PANTHER" id="PTHR46457:SF1">
    <property type="entry name" value="DNA REPAIR PROTEIN RAD51 HOMOLOG 4"/>
    <property type="match status" value="1"/>
</dbReference>
<dbReference type="GO" id="GO:0003697">
    <property type="term" value="F:single-stranded DNA binding"/>
    <property type="evidence" value="ECO:0007669"/>
    <property type="project" value="TreeGrafter"/>
</dbReference>
<evidence type="ECO:0000259" key="4">
    <source>
        <dbReference type="PROSITE" id="PS50162"/>
    </source>
</evidence>
<dbReference type="GO" id="GO:0033063">
    <property type="term" value="C:Rad51B-Rad51C-Rad51D-XRCC2 complex"/>
    <property type="evidence" value="ECO:0007669"/>
    <property type="project" value="TreeGrafter"/>
</dbReference>
<dbReference type="Proteomes" id="UP000268350">
    <property type="component" value="Unassembled WGS sequence"/>
</dbReference>
<dbReference type="Gene3D" id="3.40.50.300">
    <property type="entry name" value="P-loop containing nucleotide triphosphate hydrolases"/>
    <property type="match status" value="1"/>
</dbReference>
<proteinExistence type="predicted"/>
<comment type="subcellular location">
    <subcellularLocation>
        <location evidence="1">Nucleus</location>
    </subcellularLocation>
</comment>
<evidence type="ECO:0000313" key="6">
    <source>
        <dbReference type="Proteomes" id="UP000268350"/>
    </source>
</evidence>
<dbReference type="InterPro" id="IPR051988">
    <property type="entry name" value="HRR_RAD51_Paralog"/>
</dbReference>
<name>A0A3B0JPP8_DROGU</name>
<dbReference type="PROSITE" id="PS50162">
    <property type="entry name" value="RECA_2"/>
    <property type="match status" value="1"/>
</dbReference>
<evidence type="ECO:0000256" key="2">
    <source>
        <dbReference type="ARBA" id="ARBA00023242"/>
    </source>
</evidence>
<dbReference type="GO" id="GO:0005815">
    <property type="term" value="C:microtubule organizing center"/>
    <property type="evidence" value="ECO:0007669"/>
    <property type="project" value="TreeGrafter"/>
</dbReference>
<dbReference type="STRING" id="7266.A0A3B0JPP8"/>
<feature type="transmembrane region" description="Helical" evidence="3">
    <location>
        <begin position="260"/>
        <end position="280"/>
    </location>
</feature>
<evidence type="ECO:0000256" key="1">
    <source>
        <dbReference type="ARBA" id="ARBA00004123"/>
    </source>
</evidence>
<dbReference type="EMBL" id="OUUW01000001">
    <property type="protein sequence ID" value="SPP75619.1"/>
    <property type="molecule type" value="Genomic_DNA"/>
</dbReference>
<keyword evidence="3" id="KW-0472">Membrane</keyword>
<keyword evidence="3" id="KW-0812">Transmembrane</keyword>
<dbReference type="SUPFAM" id="SSF52540">
    <property type="entry name" value="P-loop containing nucleoside triphosphate hydrolases"/>
    <property type="match status" value="1"/>
</dbReference>
<protein>
    <submittedName>
        <fullName evidence="5">Blast:DNA repair protein RAD51 homolog 4</fullName>
    </submittedName>
</protein>
<dbReference type="GO" id="GO:0000723">
    <property type="term" value="P:telomere maintenance"/>
    <property type="evidence" value="ECO:0007669"/>
    <property type="project" value="TreeGrafter"/>
</dbReference>
<dbReference type="AlphaFoldDB" id="A0A3B0JPP8"/>
<gene>
    <name evidence="5" type="ORF">DGUA_6G003458</name>
</gene>
<feature type="domain" description="RecA family profile 1" evidence="4">
    <location>
        <begin position="76"/>
        <end position="252"/>
    </location>
</feature>
<dbReference type="GO" id="GO:0007131">
    <property type="term" value="P:reciprocal meiotic recombination"/>
    <property type="evidence" value="ECO:0007669"/>
    <property type="project" value="TreeGrafter"/>
</dbReference>
<dbReference type="PANTHER" id="PTHR46457">
    <property type="entry name" value="DNA REPAIR PROTEIN RAD51 HOMOLOG 4"/>
    <property type="match status" value="1"/>
</dbReference>
<dbReference type="InterPro" id="IPR020588">
    <property type="entry name" value="RecA_ATP-bd"/>
</dbReference>
<dbReference type="OrthoDB" id="336321at2759"/>
<sequence length="372" mass="41924">MDLKKILQTSTGKELLSEYQLNLLTKHNIETMLDFHNAEDQQLHKLLAIKLESVVKIKNELALLHRDSERLVETVYESDFGTGIEELDKFLNGIGQPFRRGRVWEICGETGAGKTQLLYTLALNFAWKHKRQVLFIDSKHDFSTKRIQDMLLERKMDQETSEKAMANIQVVEALTAKNLIDVLKEFDWQMADGVQAALQTRVVVVDSLAACFVDLRGSSDMRMMRDCLLTEVACRVRKLAVRGVAFVIGNISFADQDAGIIYIKGLFMYIILFTSFVLLLDYSDDDGVEDGNSDEQCTRQQIEPMLGAYWSSVCTLRLSLEIPESTDCGDSDDGIVYNESQDDGLRMVNVLTNSYGPDGDTCLLQITDAGMV</sequence>
<evidence type="ECO:0000256" key="3">
    <source>
        <dbReference type="SAM" id="Phobius"/>
    </source>
</evidence>
<dbReference type="GO" id="GO:0000724">
    <property type="term" value="P:double-strand break repair via homologous recombination"/>
    <property type="evidence" value="ECO:0007669"/>
    <property type="project" value="TreeGrafter"/>
</dbReference>
<dbReference type="GO" id="GO:0042148">
    <property type="term" value="P:DNA strand invasion"/>
    <property type="evidence" value="ECO:0007669"/>
    <property type="project" value="TreeGrafter"/>
</dbReference>
<dbReference type="InterPro" id="IPR013632">
    <property type="entry name" value="Rad51_C"/>
</dbReference>
<evidence type="ECO:0000313" key="5">
    <source>
        <dbReference type="EMBL" id="SPP75619.1"/>
    </source>
</evidence>
<dbReference type="GO" id="GO:0005524">
    <property type="term" value="F:ATP binding"/>
    <property type="evidence" value="ECO:0007669"/>
    <property type="project" value="InterPro"/>
</dbReference>
<accession>A0A3B0JPP8</accession>
<dbReference type="GO" id="GO:0140664">
    <property type="term" value="F:ATP-dependent DNA damage sensor activity"/>
    <property type="evidence" value="ECO:0007669"/>
    <property type="project" value="InterPro"/>
</dbReference>
<dbReference type="Pfam" id="PF08423">
    <property type="entry name" value="Rad51"/>
    <property type="match status" value="1"/>
</dbReference>
<dbReference type="GO" id="GO:0000400">
    <property type="term" value="F:four-way junction DNA binding"/>
    <property type="evidence" value="ECO:0007669"/>
    <property type="project" value="TreeGrafter"/>
</dbReference>
<organism evidence="5 6">
    <name type="scientific">Drosophila guanche</name>
    <name type="common">Fruit fly</name>
    <dbReference type="NCBI Taxonomy" id="7266"/>
    <lineage>
        <taxon>Eukaryota</taxon>
        <taxon>Metazoa</taxon>
        <taxon>Ecdysozoa</taxon>
        <taxon>Arthropoda</taxon>
        <taxon>Hexapoda</taxon>
        <taxon>Insecta</taxon>
        <taxon>Pterygota</taxon>
        <taxon>Neoptera</taxon>
        <taxon>Endopterygota</taxon>
        <taxon>Diptera</taxon>
        <taxon>Brachycera</taxon>
        <taxon>Muscomorpha</taxon>
        <taxon>Ephydroidea</taxon>
        <taxon>Drosophilidae</taxon>
        <taxon>Drosophila</taxon>
        <taxon>Sophophora</taxon>
    </lineage>
</organism>
<keyword evidence="3" id="KW-1133">Transmembrane helix</keyword>
<reference evidence="6" key="1">
    <citation type="submission" date="2018-01" db="EMBL/GenBank/DDBJ databases">
        <authorList>
            <person name="Alioto T."/>
            <person name="Alioto T."/>
        </authorList>
    </citation>
    <scope>NUCLEOTIDE SEQUENCE [LARGE SCALE GENOMIC DNA]</scope>
</reference>
<keyword evidence="6" id="KW-1185">Reference proteome</keyword>
<dbReference type="InterPro" id="IPR027417">
    <property type="entry name" value="P-loop_NTPase"/>
</dbReference>
<keyword evidence="2" id="KW-0539">Nucleus</keyword>